<dbReference type="EMBL" id="KZ824546">
    <property type="protein sequence ID" value="RAK89968.1"/>
    <property type="molecule type" value="Genomic_DNA"/>
</dbReference>
<accession>A0ACD1II00</accession>
<name>A0ACD1II00_9EURO</name>
<reference evidence="1" key="1">
    <citation type="submission" date="2018-02" db="EMBL/GenBank/DDBJ databases">
        <title>The genomes of Aspergillus section Nigri reveals drivers in fungal speciation.</title>
        <authorList>
            <consortium name="DOE Joint Genome Institute"/>
            <person name="Vesth T.C."/>
            <person name="Nybo J."/>
            <person name="Theobald S."/>
            <person name="Brandl J."/>
            <person name="Frisvad J.C."/>
            <person name="Nielsen K.F."/>
            <person name="Lyhne E.K."/>
            <person name="Kogle M.E."/>
            <person name="Kuo A."/>
            <person name="Riley R."/>
            <person name="Clum A."/>
            <person name="Nolan M."/>
            <person name="Lipzen A."/>
            <person name="Salamov A."/>
            <person name="Henrissat B."/>
            <person name="Wiebenga A."/>
            <person name="De vries R.P."/>
            <person name="Grigoriev I.V."/>
            <person name="Mortensen U.H."/>
            <person name="Andersen M.R."/>
            <person name="Baker S.E."/>
        </authorList>
    </citation>
    <scope>NUCLEOTIDE SEQUENCE</scope>
    <source>
        <strain evidence="1">CBS 115574</strain>
    </source>
</reference>
<organism evidence="1 2">
    <name type="scientific">Aspergillus costaricaensis CBS 115574</name>
    <dbReference type="NCBI Taxonomy" id="1448317"/>
    <lineage>
        <taxon>Eukaryota</taxon>
        <taxon>Fungi</taxon>
        <taxon>Dikarya</taxon>
        <taxon>Ascomycota</taxon>
        <taxon>Pezizomycotina</taxon>
        <taxon>Eurotiomycetes</taxon>
        <taxon>Eurotiomycetidae</taxon>
        <taxon>Eurotiales</taxon>
        <taxon>Aspergillaceae</taxon>
        <taxon>Aspergillus</taxon>
        <taxon>Aspergillus subgen. Circumdati</taxon>
    </lineage>
</organism>
<evidence type="ECO:0000313" key="2">
    <source>
        <dbReference type="Proteomes" id="UP000249748"/>
    </source>
</evidence>
<keyword evidence="2" id="KW-1185">Reference proteome</keyword>
<dbReference type="Proteomes" id="UP000249748">
    <property type="component" value="Unassembled WGS sequence"/>
</dbReference>
<evidence type="ECO:0000313" key="1">
    <source>
        <dbReference type="EMBL" id="RAK89968.1"/>
    </source>
</evidence>
<gene>
    <name evidence="1" type="ORF">BO79DRAFT_216791</name>
</gene>
<proteinExistence type="predicted"/>
<sequence length="132" mass="14884">MAWLWGDLAGNHGTRLLLGWMYVACSTAIWGCFQSINIQPDHAPDAHISCYTNTKCEMQLHVEQIGEPVQAARPPRAPGKRHYPSFLLQLPQQPLNRNDLRTEQHTIPPKVVPRTPHTYVSDACYPGMASRL</sequence>
<protein>
    <submittedName>
        <fullName evidence="1">Uncharacterized protein</fullName>
    </submittedName>
</protein>